<accession>A0A0N7MVD4</accession>
<gene>
    <name evidence="4" type="ORF">JGI4_01730</name>
    <name evidence="3" type="ORF">JGI8_01917</name>
</gene>
<dbReference type="Proteomes" id="UP000182011">
    <property type="component" value="Unassembled WGS sequence"/>
</dbReference>
<accession>A0A0P1LV66</accession>
<dbReference type="Gene3D" id="3.10.310.50">
    <property type="match status" value="1"/>
</dbReference>
<feature type="transmembrane region" description="Helical" evidence="1">
    <location>
        <begin position="171"/>
        <end position="192"/>
    </location>
</feature>
<keyword evidence="6" id="KW-1185">Reference proteome</keyword>
<accession>A0A0P1M5I4</accession>
<dbReference type="PANTHER" id="PTHR30373:SF2">
    <property type="entry name" value="UPF0603 PROTEIN YGCG"/>
    <property type="match status" value="1"/>
</dbReference>
<evidence type="ECO:0000313" key="4">
    <source>
        <dbReference type="EMBL" id="CUU07173.1"/>
    </source>
</evidence>
<accession>A0A0N7MQU8</accession>
<keyword evidence="1" id="KW-0812">Transmembrane</keyword>
<reference evidence="4 5" key="1">
    <citation type="submission" date="2015-11" db="EMBL/GenBank/DDBJ databases">
        <authorList>
            <person name="Zhang Y."/>
            <person name="Guo Z."/>
        </authorList>
    </citation>
    <scope>NUCLEOTIDE SEQUENCE [LARGE SCALE GENOMIC DNA]</scope>
    <source>
        <strain evidence="4">JGI-4</strain>
    </source>
</reference>
<accession>A0A0P1LHI7</accession>
<accession>A0A0S4N842</accession>
<accession>A0A0P1LQZ6</accession>
<sequence length="259" mass="27857">MKRFYLSLLFLFCFAFGFAGIEIPKLTQRVTDLAGILTAEQINALEYKLARFEDETTNQIAVLIIPSLEGEDLEDFSIRVVEKNKLGQAGKDNGVLFLIAVQDRKMRLEVGYGLEGALPDAVCDQILRNIVRPKFRQGDYYGGIDAGIDAIISATKGEFKADPREKTGTKVGTILALIIIGFVLLAFFGSIISSVRHYSVHSGGHDSTLLWLWLLGSMSERRRGGGGYWGGWSSGGGFGGGGWSGGGGSFGGGGASSSW</sequence>
<dbReference type="OrthoDB" id="9810918at2"/>
<evidence type="ECO:0000259" key="2">
    <source>
        <dbReference type="Pfam" id="PF04536"/>
    </source>
</evidence>
<dbReference type="Pfam" id="PF04536">
    <property type="entry name" value="TPM_phosphatase"/>
    <property type="match status" value="1"/>
</dbReference>
<dbReference type="RefSeq" id="WP_082349241.1">
    <property type="nucleotide sequence ID" value="NZ_CZVI01000042.1"/>
</dbReference>
<accession>A0A0P1MG99</accession>
<protein>
    <recommendedName>
        <fullName evidence="2">TPM domain-containing protein</fullName>
    </recommendedName>
</protein>
<keyword evidence="1" id="KW-1133">Transmembrane helix</keyword>
<accession>A0A0P1MN22</accession>
<proteinExistence type="predicted"/>
<dbReference type="PANTHER" id="PTHR30373">
    <property type="entry name" value="UPF0603 PROTEIN YGCG"/>
    <property type="match status" value="1"/>
</dbReference>
<feature type="domain" description="TPM" evidence="2">
    <location>
        <begin position="30"/>
        <end position="153"/>
    </location>
</feature>
<keyword evidence="1" id="KW-0472">Membrane</keyword>
<accession>A0A0P1M123</accession>
<dbReference type="STRING" id="1633631.GCA_001442925_01725"/>
<dbReference type="EMBL" id="FAOP01000006">
    <property type="protein sequence ID" value="CUU07173.1"/>
    <property type="molecule type" value="Genomic_DNA"/>
</dbReference>
<dbReference type="Proteomes" id="UP000182200">
    <property type="component" value="Unassembled WGS sequence"/>
</dbReference>
<name>A0A0P1LHI7_9BACT</name>
<dbReference type="InterPro" id="IPR007621">
    <property type="entry name" value="TPM_dom"/>
</dbReference>
<dbReference type="AlphaFoldDB" id="A0A0P1LHI7"/>
<evidence type="ECO:0000313" key="3">
    <source>
        <dbReference type="EMBL" id="CUS94052.1"/>
    </source>
</evidence>
<organism evidence="4 5">
    <name type="scientific">Candidatus Kryptonium thompsonii</name>
    <dbReference type="NCBI Taxonomy" id="1633631"/>
    <lineage>
        <taxon>Bacteria</taxon>
        <taxon>Pseudomonadati</taxon>
        <taxon>Candidatus Kryptoniota</taxon>
        <taxon>Candidatus Kryptonium</taxon>
    </lineage>
</organism>
<evidence type="ECO:0000313" key="5">
    <source>
        <dbReference type="Proteomes" id="UP000182011"/>
    </source>
</evidence>
<evidence type="ECO:0000256" key="1">
    <source>
        <dbReference type="SAM" id="Phobius"/>
    </source>
</evidence>
<dbReference type="EMBL" id="CZVI01000042">
    <property type="protein sequence ID" value="CUS94052.1"/>
    <property type="molecule type" value="Genomic_DNA"/>
</dbReference>
<reference evidence="3 6" key="2">
    <citation type="submission" date="2015-11" db="EMBL/GenBank/DDBJ databases">
        <authorList>
            <person name="Varghese N."/>
        </authorList>
    </citation>
    <scope>NUCLEOTIDE SEQUENCE [LARGE SCALE GENOMIC DNA]</scope>
    <source>
        <strain evidence="3 6">JGI-8</strain>
    </source>
</reference>
<evidence type="ECO:0000313" key="6">
    <source>
        <dbReference type="Proteomes" id="UP000182200"/>
    </source>
</evidence>